<feature type="region of interest" description="Disordered" evidence="1">
    <location>
        <begin position="312"/>
        <end position="429"/>
    </location>
</feature>
<feature type="compositionally biased region" description="Low complexity" evidence="1">
    <location>
        <begin position="346"/>
        <end position="361"/>
    </location>
</feature>
<evidence type="ECO:0000256" key="1">
    <source>
        <dbReference type="SAM" id="MobiDB-lite"/>
    </source>
</evidence>
<comment type="caution">
    <text evidence="3">The sequence shown here is derived from an EMBL/GenBank/DDBJ whole genome shotgun (WGS) entry which is preliminary data.</text>
</comment>
<dbReference type="Gene3D" id="1.10.10.60">
    <property type="entry name" value="Homeodomain-like"/>
    <property type="match status" value="1"/>
</dbReference>
<dbReference type="PROSITE" id="PS51293">
    <property type="entry name" value="SANT"/>
    <property type="match status" value="1"/>
</dbReference>
<dbReference type="PANTHER" id="PTHR22929:SF0">
    <property type="entry name" value="TRANSCRIPTION FACTOR TFIIIB COMPONENT B'' HOMOLOG"/>
    <property type="match status" value="1"/>
</dbReference>
<dbReference type="InterPro" id="IPR009057">
    <property type="entry name" value="Homeodomain-like_sf"/>
</dbReference>
<organism evidence="3 4">
    <name type="scientific">Ceratodon purpureus</name>
    <name type="common">Fire moss</name>
    <name type="synonym">Dicranum purpureum</name>
    <dbReference type="NCBI Taxonomy" id="3225"/>
    <lineage>
        <taxon>Eukaryota</taxon>
        <taxon>Viridiplantae</taxon>
        <taxon>Streptophyta</taxon>
        <taxon>Embryophyta</taxon>
        <taxon>Bryophyta</taxon>
        <taxon>Bryophytina</taxon>
        <taxon>Bryopsida</taxon>
        <taxon>Dicranidae</taxon>
        <taxon>Pseudoditrichales</taxon>
        <taxon>Ditrichaceae</taxon>
        <taxon>Ceratodon</taxon>
    </lineage>
</organism>
<dbReference type="InterPro" id="IPR039467">
    <property type="entry name" value="TFIIIB_B''_Myb"/>
</dbReference>
<dbReference type="CDD" id="cd00167">
    <property type="entry name" value="SANT"/>
    <property type="match status" value="1"/>
</dbReference>
<dbReference type="SUPFAM" id="SSF46689">
    <property type="entry name" value="Homeodomain-like"/>
    <property type="match status" value="1"/>
</dbReference>
<keyword evidence="4" id="KW-1185">Reference proteome</keyword>
<evidence type="ECO:0000313" key="3">
    <source>
        <dbReference type="EMBL" id="KAG0564012.1"/>
    </source>
</evidence>
<dbReference type="GO" id="GO:0000126">
    <property type="term" value="C:transcription factor TFIIIB complex"/>
    <property type="evidence" value="ECO:0007669"/>
    <property type="project" value="TreeGrafter"/>
</dbReference>
<sequence length="429" mass="47479">MEEEDVVAGEEAEEGEEEDVEFENGGGEGEEEEVAEPQAEAPVAPMKKAKPVGSKKRKIVHRTRTGRRKDAETKTVPLRKMKATVSMDLSDPSQLTMKEIIRRAEAIERAKAREEAAKKAEEKEKRGSASRTAAREQPAAQNTPAPAVLTPQVQIVNGRIVINQQSLVVGAQASTREDTETYRRVEEDRPKLNYNSYSNRTPVERWKAEDTDLFYKALQQFGTDFELIQNLFPGRTRRQVKAKFKNEEKLNPVRLADALGHKTQDQSHHYRAIIEMLKTEKENEVDSEEQMLENLLNPVVREEEETVIIEVPATTSADKPDNDDNAEPPVNPVVLDKVKPDERPSEPASAIPPESEVAASAVKDDPPASEAPDDPVPSQLSKNNPPVNPLGSYGKQTFSGNPLGSYGKEPAISGNPLGSYGKNPLGMYK</sequence>
<accession>A0A8T0H4G7</accession>
<dbReference type="InterPro" id="IPR017884">
    <property type="entry name" value="SANT_dom"/>
</dbReference>
<name>A0A8T0H4G7_CERPU</name>
<feature type="domain" description="SANT" evidence="2">
    <location>
        <begin position="204"/>
        <end position="252"/>
    </location>
</feature>
<proteinExistence type="predicted"/>
<evidence type="ECO:0000259" key="2">
    <source>
        <dbReference type="PROSITE" id="PS51293"/>
    </source>
</evidence>
<feature type="compositionally biased region" description="Basic residues" evidence="1">
    <location>
        <begin position="47"/>
        <end position="67"/>
    </location>
</feature>
<reference evidence="3" key="1">
    <citation type="submission" date="2020-06" db="EMBL/GenBank/DDBJ databases">
        <title>WGS assembly of Ceratodon purpureus strain R40.</title>
        <authorList>
            <person name="Carey S.B."/>
            <person name="Jenkins J."/>
            <person name="Shu S."/>
            <person name="Lovell J.T."/>
            <person name="Sreedasyam A."/>
            <person name="Maumus F."/>
            <person name="Tiley G.P."/>
            <person name="Fernandez-Pozo N."/>
            <person name="Barry K."/>
            <person name="Chen C."/>
            <person name="Wang M."/>
            <person name="Lipzen A."/>
            <person name="Daum C."/>
            <person name="Saski C.A."/>
            <person name="Payton A.C."/>
            <person name="Mcbreen J.C."/>
            <person name="Conrad R.E."/>
            <person name="Kollar L.M."/>
            <person name="Olsson S."/>
            <person name="Huttunen S."/>
            <person name="Landis J.B."/>
            <person name="Wickett N.J."/>
            <person name="Johnson M.G."/>
            <person name="Rensing S.A."/>
            <person name="Grimwood J."/>
            <person name="Schmutz J."/>
            <person name="Mcdaniel S.F."/>
        </authorList>
    </citation>
    <scope>NUCLEOTIDE SEQUENCE</scope>
    <source>
        <strain evidence="3">R40</strain>
    </source>
</reference>
<feature type="region of interest" description="Disordered" evidence="1">
    <location>
        <begin position="112"/>
        <end position="144"/>
    </location>
</feature>
<feature type="compositionally biased region" description="Basic and acidic residues" evidence="1">
    <location>
        <begin position="112"/>
        <end position="127"/>
    </location>
</feature>
<dbReference type="Proteomes" id="UP000822688">
    <property type="component" value="Chromosome 8"/>
</dbReference>
<dbReference type="PANTHER" id="PTHR22929">
    <property type="entry name" value="RNA POLYMERASE III TRANSCRIPTION INITIATION FACTOR B"/>
    <property type="match status" value="1"/>
</dbReference>
<dbReference type="InterPro" id="IPR001005">
    <property type="entry name" value="SANT/Myb"/>
</dbReference>
<dbReference type="SMART" id="SM00717">
    <property type="entry name" value="SANT"/>
    <property type="match status" value="1"/>
</dbReference>
<dbReference type="GO" id="GO:0001156">
    <property type="term" value="F:TFIIIC-class transcription factor complex binding"/>
    <property type="evidence" value="ECO:0007669"/>
    <property type="project" value="TreeGrafter"/>
</dbReference>
<protein>
    <recommendedName>
        <fullName evidence="2">SANT domain-containing protein</fullName>
    </recommendedName>
</protein>
<dbReference type="GO" id="GO:0070898">
    <property type="term" value="P:RNA polymerase III preinitiation complex assembly"/>
    <property type="evidence" value="ECO:0007669"/>
    <property type="project" value="TreeGrafter"/>
</dbReference>
<feature type="compositionally biased region" description="Acidic residues" evidence="1">
    <location>
        <begin position="1"/>
        <end position="35"/>
    </location>
</feature>
<dbReference type="Pfam" id="PF15963">
    <property type="entry name" value="Myb_DNA-bind_7"/>
    <property type="match status" value="1"/>
</dbReference>
<dbReference type="AlphaFoldDB" id="A0A8T0H4G7"/>
<evidence type="ECO:0000313" key="4">
    <source>
        <dbReference type="Proteomes" id="UP000822688"/>
    </source>
</evidence>
<dbReference type="EMBL" id="CM026429">
    <property type="protein sequence ID" value="KAG0564012.1"/>
    <property type="molecule type" value="Genomic_DNA"/>
</dbReference>
<feature type="compositionally biased region" description="Basic and acidic residues" evidence="1">
    <location>
        <begin position="336"/>
        <end position="345"/>
    </location>
</feature>
<gene>
    <name evidence="3" type="ORF">KC19_8G076100</name>
</gene>
<feature type="region of interest" description="Disordered" evidence="1">
    <location>
        <begin position="1"/>
        <end position="90"/>
    </location>
</feature>